<evidence type="ECO:0000313" key="9">
    <source>
        <dbReference type="Proteomes" id="UP000638732"/>
    </source>
</evidence>
<feature type="transmembrane region" description="Helical" evidence="6">
    <location>
        <begin position="177"/>
        <end position="202"/>
    </location>
</feature>
<keyword evidence="9" id="KW-1185">Reference proteome</keyword>
<feature type="transmembrane region" description="Helical" evidence="6">
    <location>
        <begin position="71"/>
        <end position="94"/>
    </location>
</feature>
<evidence type="ECO:0000259" key="7">
    <source>
        <dbReference type="Pfam" id="PF01292"/>
    </source>
</evidence>
<dbReference type="Gene3D" id="1.20.950.20">
    <property type="entry name" value="Transmembrane di-heme cytochromes, Chain C"/>
    <property type="match status" value="1"/>
</dbReference>
<dbReference type="Pfam" id="PF01292">
    <property type="entry name" value="Ni_hydr_CYTB"/>
    <property type="match status" value="1"/>
</dbReference>
<evidence type="ECO:0000256" key="2">
    <source>
        <dbReference type="ARBA" id="ARBA00022475"/>
    </source>
</evidence>
<dbReference type="InterPro" id="IPR011577">
    <property type="entry name" value="Cyt_b561_bac/Ni-Hgenase"/>
</dbReference>
<dbReference type="InterPro" id="IPR016174">
    <property type="entry name" value="Di-haem_cyt_TM"/>
</dbReference>
<comment type="caution">
    <text evidence="8">The sequence shown here is derived from an EMBL/GenBank/DDBJ whole genome shotgun (WGS) entry which is preliminary data.</text>
</comment>
<dbReference type="PANTHER" id="PTHR30485:SF1">
    <property type="entry name" value="CYTOCHROME YDHU-RELATED"/>
    <property type="match status" value="1"/>
</dbReference>
<dbReference type="InterPro" id="IPR051542">
    <property type="entry name" value="Hydrogenase_cytochrome"/>
</dbReference>
<evidence type="ECO:0000256" key="1">
    <source>
        <dbReference type="ARBA" id="ARBA00004651"/>
    </source>
</evidence>
<dbReference type="SUPFAM" id="SSF81342">
    <property type="entry name" value="Transmembrane di-heme cytochromes"/>
    <property type="match status" value="1"/>
</dbReference>
<keyword evidence="5 6" id="KW-0472">Membrane</keyword>
<protein>
    <submittedName>
        <fullName evidence="8">Thiosulfate reductase</fullName>
    </submittedName>
</protein>
<evidence type="ECO:0000256" key="5">
    <source>
        <dbReference type="ARBA" id="ARBA00023136"/>
    </source>
</evidence>
<dbReference type="RefSeq" id="WP_166585815.1">
    <property type="nucleotide sequence ID" value="NZ_WWEO01000042.1"/>
</dbReference>
<feature type="transmembrane region" description="Helical" evidence="6">
    <location>
        <begin position="12"/>
        <end position="37"/>
    </location>
</feature>
<dbReference type="GO" id="GO:0022904">
    <property type="term" value="P:respiratory electron transport chain"/>
    <property type="evidence" value="ECO:0007669"/>
    <property type="project" value="InterPro"/>
</dbReference>
<sequence>MKRIVNKHPLAIRWFHWINFPLLAVMIWSGLLIYWAYDPYAIKLFGVTAFKFFPQWFYHKLNVVHRLSEGMAFHFVFMWLFALNGLLYVLYTIFSGEWRYLLPQKSSWKEAWLVVLHDLHIRKTVPEQLKYNAAQRIVYTGIIIMGLGSLITGLSIYKPTQFNWLVFLCGGYRTARLIHFTLTIGYCLFFLLHIVQVILAGWNNFRAMITGFEIKNDNIPISRPKSSAPVMPQIPEADAKAK</sequence>
<dbReference type="PANTHER" id="PTHR30485">
    <property type="entry name" value="NI/FE-HYDROGENASE 1 B-TYPE CYTOCHROME SUBUNIT"/>
    <property type="match status" value="1"/>
</dbReference>
<accession>A0A965ZGQ2</accession>
<reference evidence="8" key="1">
    <citation type="submission" date="2020-01" db="EMBL/GenBank/DDBJ databases">
        <authorList>
            <person name="Seo Y.L."/>
        </authorList>
    </citation>
    <scope>NUCLEOTIDE SEQUENCE</scope>
    <source>
        <strain evidence="8">R11</strain>
    </source>
</reference>
<evidence type="ECO:0000256" key="3">
    <source>
        <dbReference type="ARBA" id="ARBA00022692"/>
    </source>
</evidence>
<dbReference type="AlphaFoldDB" id="A0A965ZGQ2"/>
<keyword evidence="2" id="KW-1003">Cell membrane</keyword>
<dbReference type="Proteomes" id="UP000638732">
    <property type="component" value="Unassembled WGS sequence"/>
</dbReference>
<dbReference type="GO" id="GO:0005886">
    <property type="term" value="C:plasma membrane"/>
    <property type="evidence" value="ECO:0007669"/>
    <property type="project" value="UniProtKB-SubCell"/>
</dbReference>
<dbReference type="GO" id="GO:0020037">
    <property type="term" value="F:heme binding"/>
    <property type="evidence" value="ECO:0007669"/>
    <property type="project" value="TreeGrafter"/>
</dbReference>
<proteinExistence type="predicted"/>
<evidence type="ECO:0000256" key="4">
    <source>
        <dbReference type="ARBA" id="ARBA00022989"/>
    </source>
</evidence>
<keyword evidence="4 6" id="KW-1133">Transmembrane helix</keyword>
<comment type="subcellular location">
    <subcellularLocation>
        <location evidence="1">Cell membrane</location>
        <topology evidence="1">Multi-pass membrane protein</topology>
    </subcellularLocation>
</comment>
<dbReference type="GO" id="GO:0009055">
    <property type="term" value="F:electron transfer activity"/>
    <property type="evidence" value="ECO:0007669"/>
    <property type="project" value="InterPro"/>
</dbReference>
<organism evidence="8 9">
    <name type="scientific">Mucilaginibacter agri</name>
    <dbReference type="NCBI Taxonomy" id="2695265"/>
    <lineage>
        <taxon>Bacteria</taxon>
        <taxon>Pseudomonadati</taxon>
        <taxon>Bacteroidota</taxon>
        <taxon>Sphingobacteriia</taxon>
        <taxon>Sphingobacteriales</taxon>
        <taxon>Sphingobacteriaceae</taxon>
        <taxon>Mucilaginibacter</taxon>
    </lineage>
</organism>
<feature type="transmembrane region" description="Helical" evidence="6">
    <location>
        <begin position="137"/>
        <end position="157"/>
    </location>
</feature>
<keyword evidence="3 6" id="KW-0812">Transmembrane</keyword>
<gene>
    <name evidence="8" type="ORF">GSY63_10770</name>
</gene>
<name>A0A965ZGQ2_9SPHI</name>
<evidence type="ECO:0000256" key="6">
    <source>
        <dbReference type="SAM" id="Phobius"/>
    </source>
</evidence>
<reference evidence="8" key="2">
    <citation type="submission" date="2020-10" db="EMBL/GenBank/DDBJ databases">
        <title>Mucilaginibacter sp. nov., isolated from soil.</title>
        <authorList>
            <person name="Jeon C.O."/>
        </authorList>
    </citation>
    <scope>NUCLEOTIDE SEQUENCE</scope>
    <source>
        <strain evidence="8">R11</strain>
    </source>
</reference>
<feature type="domain" description="Cytochrome b561 bacterial/Ni-hydrogenase" evidence="7">
    <location>
        <begin position="8"/>
        <end position="211"/>
    </location>
</feature>
<dbReference type="EMBL" id="WWEO01000042">
    <property type="protein sequence ID" value="NCD69838.1"/>
    <property type="molecule type" value="Genomic_DNA"/>
</dbReference>
<evidence type="ECO:0000313" key="8">
    <source>
        <dbReference type="EMBL" id="NCD69838.1"/>
    </source>
</evidence>